<dbReference type="InterPro" id="IPR036291">
    <property type="entry name" value="NAD(P)-bd_dom_sf"/>
</dbReference>
<keyword evidence="4" id="KW-1133">Transmembrane helix</keyword>
<dbReference type="OrthoDB" id="9771883at2"/>
<dbReference type="PANTHER" id="PTHR48075:SF5">
    <property type="entry name" value="3-HYDROXYBUTYRYL-COA DEHYDROGENASE"/>
    <property type="match status" value="1"/>
</dbReference>
<dbReference type="AlphaFoldDB" id="Q2J5F5"/>
<dbReference type="KEGG" id="fra:Francci3_4139"/>
<feature type="transmembrane region" description="Helical" evidence="4">
    <location>
        <begin position="12"/>
        <end position="33"/>
    </location>
</feature>
<sequence length="323" mass="34137">MTTDVGAERGRVAVIGAGSIGLGWITLFLAHGYRVRVNSTRSNIETVIHDALRLFTPGLPGASRDPADLAGRLEIEPDLERAVADVAVVQENTPENLEIKQDLFARLEKHAAAGTLLLSSTSTMLPADLGARMDNPSHLIVGHPFNPPHVIPLVEVVGDTTSDPDAVSAAAEFYRSVGKTPVVLRRPIAAFAANRLQSALLQESIHLVREGVVTVAELDDIVTGSLGPRWATVGPFQSFHLGGGPGGLRNWLGTLGSGLQQGWAALGRPVLDEDTLDLVLDQTDQAFGGIAYEELAARRDRLQKAVLAAVASADDAPPPRSGS</sequence>
<dbReference type="InterPro" id="IPR008927">
    <property type="entry name" value="6-PGluconate_DH-like_C_sf"/>
</dbReference>
<dbReference type="EMBL" id="CP000249">
    <property type="protein sequence ID" value="ABD13487.1"/>
    <property type="molecule type" value="Genomic_DNA"/>
</dbReference>
<dbReference type="Pfam" id="PF02737">
    <property type="entry name" value="3HCDH_N"/>
    <property type="match status" value="1"/>
</dbReference>
<evidence type="ECO:0000256" key="2">
    <source>
        <dbReference type="ARBA" id="ARBA00009463"/>
    </source>
</evidence>
<proteinExistence type="inferred from homology"/>
<dbReference type="PANTHER" id="PTHR48075">
    <property type="entry name" value="3-HYDROXYACYL-COA DEHYDROGENASE FAMILY PROTEIN"/>
    <property type="match status" value="1"/>
</dbReference>
<dbReference type="InterPro" id="IPR006108">
    <property type="entry name" value="3HC_DH_C"/>
</dbReference>
<evidence type="ECO:0000256" key="1">
    <source>
        <dbReference type="ARBA" id="ARBA00005086"/>
    </source>
</evidence>
<dbReference type="eggNOG" id="COG1250">
    <property type="taxonomic scope" value="Bacteria"/>
</dbReference>
<evidence type="ECO:0000259" key="5">
    <source>
        <dbReference type="Pfam" id="PF00725"/>
    </source>
</evidence>
<dbReference type="GO" id="GO:0003857">
    <property type="term" value="F:(3S)-3-hydroxyacyl-CoA dehydrogenase (NAD+) activity"/>
    <property type="evidence" value="ECO:0007669"/>
    <property type="project" value="UniProtKB-EC"/>
</dbReference>
<organism evidence="7 8">
    <name type="scientific">Frankia casuarinae (strain DSM 45818 / CECT 9043 / HFP020203 / CcI3)</name>
    <dbReference type="NCBI Taxonomy" id="106370"/>
    <lineage>
        <taxon>Bacteria</taxon>
        <taxon>Bacillati</taxon>
        <taxon>Actinomycetota</taxon>
        <taxon>Actinomycetes</taxon>
        <taxon>Frankiales</taxon>
        <taxon>Frankiaceae</taxon>
        <taxon>Frankia</taxon>
    </lineage>
</organism>
<dbReference type="STRING" id="106370.Francci3_4139"/>
<evidence type="ECO:0000256" key="3">
    <source>
        <dbReference type="ARBA" id="ARBA00023002"/>
    </source>
</evidence>
<evidence type="ECO:0000313" key="8">
    <source>
        <dbReference type="Proteomes" id="UP000001937"/>
    </source>
</evidence>
<keyword evidence="8" id="KW-1185">Reference proteome</keyword>
<dbReference type="PhylomeDB" id="Q2J5F5"/>
<comment type="similarity">
    <text evidence="2">Belongs to the 3-hydroxyacyl-CoA dehydrogenase family.</text>
</comment>
<keyword evidence="4" id="KW-0472">Membrane</keyword>
<dbReference type="Gene3D" id="1.10.1040.10">
    <property type="entry name" value="N-(1-d-carboxylethyl)-l-norvaline Dehydrogenase, domain 2"/>
    <property type="match status" value="1"/>
</dbReference>
<feature type="domain" description="3-hydroxyacyl-CoA dehydrogenase NAD binding" evidence="6">
    <location>
        <begin position="12"/>
        <end position="185"/>
    </location>
</feature>
<reference evidence="7 8" key="1">
    <citation type="journal article" date="2007" name="Genome Res.">
        <title>Genome characteristics of facultatively symbiotic Frankia sp. strains reflect host range and host plant biogeography.</title>
        <authorList>
            <person name="Normand P."/>
            <person name="Lapierre P."/>
            <person name="Tisa L.S."/>
            <person name="Gogarten J.P."/>
            <person name="Alloisio N."/>
            <person name="Bagnarol E."/>
            <person name="Bassi C.A."/>
            <person name="Berry A.M."/>
            <person name="Bickhart D.M."/>
            <person name="Choisne N."/>
            <person name="Couloux A."/>
            <person name="Cournoyer B."/>
            <person name="Cruveiller S."/>
            <person name="Daubin V."/>
            <person name="Demange N."/>
            <person name="Francino M.P."/>
            <person name="Goltsman E."/>
            <person name="Huang Y."/>
            <person name="Kopp O.R."/>
            <person name="Labarre L."/>
            <person name="Lapidus A."/>
            <person name="Lavire C."/>
            <person name="Marechal J."/>
            <person name="Martinez M."/>
            <person name="Mastronunzio J.E."/>
            <person name="Mullin B.C."/>
            <person name="Niemann J."/>
            <person name="Pujic P."/>
            <person name="Rawnsley T."/>
            <person name="Rouy Z."/>
            <person name="Schenowitz C."/>
            <person name="Sellstedt A."/>
            <person name="Tavares F."/>
            <person name="Tomkins J.P."/>
            <person name="Vallenet D."/>
            <person name="Valverde C."/>
            <person name="Wall L.G."/>
            <person name="Wang Y."/>
            <person name="Medigue C."/>
            <person name="Benson D.R."/>
        </authorList>
    </citation>
    <scope>NUCLEOTIDE SEQUENCE [LARGE SCALE GENOMIC DNA]</scope>
    <source>
        <strain evidence="8">DSM 45818 / CECT 9043 / CcI3</strain>
    </source>
</reference>
<dbReference type="GO" id="GO:0006631">
    <property type="term" value="P:fatty acid metabolic process"/>
    <property type="evidence" value="ECO:0007669"/>
    <property type="project" value="InterPro"/>
</dbReference>
<dbReference type="InterPro" id="IPR013328">
    <property type="entry name" value="6PGD_dom2"/>
</dbReference>
<accession>Q2J5F5</accession>
<comment type="pathway">
    <text evidence="1">Lipid metabolism; butanoate metabolism.</text>
</comment>
<evidence type="ECO:0000259" key="6">
    <source>
        <dbReference type="Pfam" id="PF02737"/>
    </source>
</evidence>
<protein>
    <submittedName>
        <fullName evidence="7">3-hydroxyacyl-CoA dehydrogenase</fullName>
        <ecNumber evidence="7">1.1.1.35</ecNumber>
    </submittedName>
</protein>
<dbReference type="SUPFAM" id="SSF51735">
    <property type="entry name" value="NAD(P)-binding Rossmann-fold domains"/>
    <property type="match status" value="1"/>
</dbReference>
<dbReference type="GO" id="GO:0070403">
    <property type="term" value="F:NAD+ binding"/>
    <property type="evidence" value="ECO:0007669"/>
    <property type="project" value="InterPro"/>
</dbReference>
<gene>
    <name evidence="7" type="ordered locus">Francci3_4139</name>
</gene>
<evidence type="ECO:0000313" key="7">
    <source>
        <dbReference type="EMBL" id="ABD13487.1"/>
    </source>
</evidence>
<evidence type="ECO:0000256" key="4">
    <source>
        <dbReference type="SAM" id="Phobius"/>
    </source>
</evidence>
<dbReference type="HOGENOM" id="CLU_009834_0_1_11"/>
<dbReference type="Pfam" id="PF00725">
    <property type="entry name" value="3HCDH"/>
    <property type="match status" value="1"/>
</dbReference>
<dbReference type="RefSeq" id="WP_011438502.1">
    <property type="nucleotide sequence ID" value="NC_007777.1"/>
</dbReference>
<feature type="domain" description="3-hydroxyacyl-CoA dehydrogenase C-terminal" evidence="5">
    <location>
        <begin position="191"/>
        <end position="250"/>
    </location>
</feature>
<keyword evidence="4" id="KW-0812">Transmembrane</keyword>
<dbReference type="Gene3D" id="3.40.50.720">
    <property type="entry name" value="NAD(P)-binding Rossmann-like Domain"/>
    <property type="match status" value="1"/>
</dbReference>
<name>Q2J5F5_FRACC</name>
<dbReference type="InterPro" id="IPR006176">
    <property type="entry name" value="3-OHacyl-CoA_DH_NAD-bd"/>
</dbReference>
<dbReference type="SUPFAM" id="SSF48179">
    <property type="entry name" value="6-phosphogluconate dehydrogenase C-terminal domain-like"/>
    <property type="match status" value="1"/>
</dbReference>
<dbReference type="Proteomes" id="UP000001937">
    <property type="component" value="Chromosome"/>
</dbReference>
<keyword evidence="3 7" id="KW-0560">Oxidoreductase</keyword>
<dbReference type="EC" id="1.1.1.35" evidence="7"/>